<name>A0A9P6XLP8_RHIOR</name>
<dbReference type="AlphaFoldDB" id="A0A9P6XLP8"/>
<proteinExistence type="predicted"/>
<sequence length="66" mass="6362">MAMLLGCSSCTVVALRGVGECISGAARPAGVPKAFGMGGCTLALCMLAGASITGGSCMPPFARIAP</sequence>
<comment type="caution">
    <text evidence="1">The sequence shown here is derived from an EMBL/GenBank/DDBJ whole genome shotgun (WGS) entry which is preliminary data.</text>
</comment>
<evidence type="ECO:0000313" key="1">
    <source>
        <dbReference type="EMBL" id="KAG1523130.1"/>
    </source>
</evidence>
<dbReference type="Proteomes" id="UP000717996">
    <property type="component" value="Unassembled WGS sequence"/>
</dbReference>
<reference evidence="1" key="1">
    <citation type="journal article" date="2020" name="Microb. Genom.">
        <title>Genetic diversity of clinical and environmental Mucorales isolates obtained from an investigation of mucormycosis cases among solid organ transplant recipients.</title>
        <authorList>
            <person name="Nguyen M.H."/>
            <person name="Kaul D."/>
            <person name="Muto C."/>
            <person name="Cheng S.J."/>
            <person name="Richter R.A."/>
            <person name="Bruno V.M."/>
            <person name="Liu G."/>
            <person name="Beyhan S."/>
            <person name="Sundermann A.J."/>
            <person name="Mounaud S."/>
            <person name="Pasculle A.W."/>
            <person name="Nierman W.C."/>
            <person name="Driscoll E."/>
            <person name="Cumbie R."/>
            <person name="Clancy C.J."/>
            <person name="Dupont C.L."/>
        </authorList>
    </citation>
    <scope>NUCLEOTIDE SEQUENCE</scope>
    <source>
        <strain evidence="1">GL16</strain>
    </source>
</reference>
<evidence type="ECO:0000313" key="2">
    <source>
        <dbReference type="Proteomes" id="UP000717996"/>
    </source>
</evidence>
<accession>A0A9P6XLP8</accession>
<dbReference type="EMBL" id="JAANIT010011787">
    <property type="protein sequence ID" value="KAG1523130.1"/>
    <property type="molecule type" value="Genomic_DNA"/>
</dbReference>
<gene>
    <name evidence="1" type="ORF">G6F51_014549</name>
</gene>
<protein>
    <submittedName>
        <fullName evidence="1">Uncharacterized protein</fullName>
    </submittedName>
</protein>
<organism evidence="1 2">
    <name type="scientific">Rhizopus oryzae</name>
    <name type="common">Mucormycosis agent</name>
    <name type="synonym">Rhizopus arrhizus var. delemar</name>
    <dbReference type="NCBI Taxonomy" id="64495"/>
    <lineage>
        <taxon>Eukaryota</taxon>
        <taxon>Fungi</taxon>
        <taxon>Fungi incertae sedis</taxon>
        <taxon>Mucoromycota</taxon>
        <taxon>Mucoromycotina</taxon>
        <taxon>Mucoromycetes</taxon>
        <taxon>Mucorales</taxon>
        <taxon>Mucorineae</taxon>
        <taxon>Rhizopodaceae</taxon>
        <taxon>Rhizopus</taxon>
    </lineage>
</organism>